<dbReference type="PANTHER" id="PTHR38674:SF1">
    <property type="entry name" value="ALKANE 1-MONOOXYGENASE 1"/>
    <property type="match status" value="1"/>
</dbReference>
<feature type="domain" description="Rubredoxin-like" evidence="16">
    <location>
        <begin position="456"/>
        <end position="508"/>
    </location>
</feature>
<protein>
    <submittedName>
        <fullName evidence="17">Alkane 1-monooxygenase</fullName>
    </submittedName>
</protein>
<evidence type="ECO:0000256" key="12">
    <source>
        <dbReference type="ARBA" id="ARBA00023004"/>
    </source>
</evidence>
<keyword evidence="14 15" id="KW-0472">Membrane</keyword>
<evidence type="ECO:0000256" key="13">
    <source>
        <dbReference type="ARBA" id="ARBA00023033"/>
    </source>
</evidence>
<dbReference type="GO" id="GO:0005506">
    <property type="term" value="F:iron ion binding"/>
    <property type="evidence" value="ECO:0007669"/>
    <property type="project" value="InterPro"/>
</dbReference>
<dbReference type="GO" id="GO:0004497">
    <property type="term" value="F:monooxygenase activity"/>
    <property type="evidence" value="ECO:0007669"/>
    <property type="project" value="UniProtKB-KW"/>
</dbReference>
<keyword evidence="11" id="KW-0560">Oxidoreductase</keyword>
<keyword evidence="4" id="KW-0813">Transport</keyword>
<dbReference type="InterPro" id="IPR018527">
    <property type="entry name" value="Rubredoxin_Fe_BS"/>
</dbReference>
<dbReference type="Pfam" id="PF00301">
    <property type="entry name" value="Rubredoxin"/>
    <property type="match status" value="1"/>
</dbReference>
<dbReference type="GO" id="GO:0005886">
    <property type="term" value="C:plasma membrane"/>
    <property type="evidence" value="ECO:0007669"/>
    <property type="project" value="UniProtKB-SubCell"/>
</dbReference>
<name>A0A3N0CFC3_9ACTN</name>
<keyword evidence="13 17" id="KW-0503">Monooxygenase</keyword>
<comment type="function">
    <text evidence="1">Involved in the hydrocarbon hydroxylating system, which transfers electrons from NADH to rubredoxin reductase and then through rubredoxin to alkane 1 monooxygenase.</text>
</comment>
<dbReference type="Gene3D" id="2.20.28.10">
    <property type="match status" value="1"/>
</dbReference>
<dbReference type="OrthoDB" id="4759734at2"/>
<dbReference type="GO" id="GO:0006629">
    <property type="term" value="P:lipid metabolic process"/>
    <property type="evidence" value="ECO:0007669"/>
    <property type="project" value="InterPro"/>
</dbReference>
<proteinExistence type="inferred from homology"/>
<evidence type="ECO:0000256" key="4">
    <source>
        <dbReference type="ARBA" id="ARBA00022448"/>
    </source>
</evidence>
<evidence type="ECO:0000256" key="11">
    <source>
        <dbReference type="ARBA" id="ARBA00023002"/>
    </source>
</evidence>
<dbReference type="InterPro" id="IPR033885">
    <property type="entry name" value="AlkB/XylM"/>
</dbReference>
<dbReference type="PANTHER" id="PTHR38674">
    <property type="entry name" value="ALKANE 1-MONOOXYGENASE 1"/>
    <property type="match status" value="1"/>
</dbReference>
<comment type="caution">
    <text evidence="17">The sequence shown here is derived from an EMBL/GenBank/DDBJ whole genome shotgun (WGS) entry which is preliminary data.</text>
</comment>
<evidence type="ECO:0000256" key="8">
    <source>
        <dbReference type="ARBA" id="ARBA00022723"/>
    </source>
</evidence>
<evidence type="ECO:0000259" key="16">
    <source>
        <dbReference type="PROSITE" id="PS50903"/>
    </source>
</evidence>
<evidence type="ECO:0000313" key="17">
    <source>
        <dbReference type="EMBL" id="RNL61989.1"/>
    </source>
</evidence>
<dbReference type="InterPro" id="IPR024934">
    <property type="entry name" value="Rubredoxin-like_dom"/>
</dbReference>
<feature type="transmembrane region" description="Helical" evidence="15">
    <location>
        <begin position="98"/>
        <end position="119"/>
    </location>
</feature>
<feature type="transmembrane region" description="Helical" evidence="15">
    <location>
        <begin position="56"/>
        <end position="77"/>
    </location>
</feature>
<evidence type="ECO:0000256" key="3">
    <source>
        <dbReference type="ARBA" id="ARBA00010823"/>
    </source>
</evidence>
<evidence type="ECO:0000256" key="2">
    <source>
        <dbReference type="ARBA" id="ARBA00004429"/>
    </source>
</evidence>
<keyword evidence="9" id="KW-0249">Electron transport</keyword>
<gene>
    <name evidence="17" type="ORF">EFK50_09165</name>
</gene>
<dbReference type="InterPro" id="IPR024935">
    <property type="entry name" value="Rubredoxin_dom"/>
</dbReference>
<dbReference type="Proteomes" id="UP000267128">
    <property type="component" value="Unassembled WGS sequence"/>
</dbReference>
<keyword evidence="18" id="KW-1185">Reference proteome</keyword>
<sequence>MANANASENIPNSTVPEGSTEVWKDNKRYLWLIGLVVPSLAFVAAGAYIVTGWGAWLWIGPIIVLGVVPAIDLIVGLDRANPPDDAIEALEKDKYYRWITYLFLPIQYLGFVGAMAVVAGENPAGWLVNTLGLHDWGMGLPFADRLMGEDLGLSIADKVGLAISIGVIGGIGINTAHELGHKREENERWLSKIALAQSFYGHFYIEHNRGHHVRVATPEDPASSRFGESFYAFWPRTVFGSLKSAWHLEKKRYARKNQHPFRIGNDVLNAWVMSAVLFGTIIAVFGWGVTPYLLIQAFIGFSLLEVVNYMEHYGMLRQKVGVGAKQRYERVDPSHSWNSNNIATNVLLYHLQRHSDHHANPTRRYQTLRDFEESPVLPTGYAGMIVISLFPPIYRRIMDPRVIAHFDGDLTLANIQPSKRDKILAKYGLTAKEAERKADIVAAQAAEAAAKLAAEVLAARCPGCGYTYEVAAGNEHEGFAAGTSWADIPADWCCPDCGVREKQDFVPVDPAKV</sequence>
<evidence type="ECO:0000256" key="15">
    <source>
        <dbReference type="SAM" id="Phobius"/>
    </source>
</evidence>
<dbReference type="AlphaFoldDB" id="A0A3N0CFC3"/>
<keyword evidence="6" id="KW-0997">Cell inner membrane</keyword>
<evidence type="ECO:0000256" key="1">
    <source>
        <dbReference type="ARBA" id="ARBA00002792"/>
    </source>
</evidence>
<evidence type="ECO:0000256" key="10">
    <source>
        <dbReference type="ARBA" id="ARBA00022989"/>
    </source>
</evidence>
<keyword evidence="7 15" id="KW-0812">Transmembrane</keyword>
<dbReference type="SUPFAM" id="SSF57802">
    <property type="entry name" value="Rubredoxin-like"/>
    <property type="match status" value="1"/>
</dbReference>
<dbReference type="PROSITE" id="PS00202">
    <property type="entry name" value="RUBREDOXIN"/>
    <property type="match status" value="1"/>
</dbReference>
<accession>A0A3N0CFC3</accession>
<dbReference type="CDD" id="cd03512">
    <property type="entry name" value="Alkane-hydroxylase"/>
    <property type="match status" value="1"/>
</dbReference>
<feature type="transmembrane region" description="Helical" evidence="15">
    <location>
        <begin position="29"/>
        <end position="50"/>
    </location>
</feature>
<dbReference type="Pfam" id="PF00487">
    <property type="entry name" value="FA_desaturase"/>
    <property type="match status" value="1"/>
</dbReference>
<keyword evidence="5" id="KW-1003">Cell membrane</keyword>
<dbReference type="EMBL" id="RJSE01000007">
    <property type="protein sequence ID" value="RNL61989.1"/>
    <property type="molecule type" value="Genomic_DNA"/>
</dbReference>
<evidence type="ECO:0000256" key="9">
    <source>
        <dbReference type="ARBA" id="ARBA00022982"/>
    </source>
</evidence>
<keyword evidence="10 15" id="KW-1133">Transmembrane helix</keyword>
<evidence type="ECO:0000256" key="14">
    <source>
        <dbReference type="ARBA" id="ARBA00023136"/>
    </source>
</evidence>
<dbReference type="InterPro" id="IPR005804">
    <property type="entry name" value="FA_desaturase_dom"/>
</dbReference>
<evidence type="ECO:0000256" key="6">
    <source>
        <dbReference type="ARBA" id="ARBA00022519"/>
    </source>
</evidence>
<feature type="transmembrane region" description="Helical" evidence="15">
    <location>
        <begin position="267"/>
        <end position="287"/>
    </location>
</feature>
<evidence type="ECO:0000256" key="5">
    <source>
        <dbReference type="ARBA" id="ARBA00022475"/>
    </source>
</evidence>
<keyword evidence="8" id="KW-0479">Metal-binding</keyword>
<evidence type="ECO:0000313" key="18">
    <source>
        <dbReference type="Proteomes" id="UP000267128"/>
    </source>
</evidence>
<organism evidence="17 18">
    <name type="scientific">Nocardioides marmoriginsengisoli</name>
    <dbReference type="NCBI Taxonomy" id="661483"/>
    <lineage>
        <taxon>Bacteria</taxon>
        <taxon>Bacillati</taxon>
        <taxon>Actinomycetota</taxon>
        <taxon>Actinomycetes</taxon>
        <taxon>Propionibacteriales</taxon>
        <taxon>Nocardioidaceae</taxon>
        <taxon>Nocardioides</taxon>
    </lineage>
</organism>
<keyword evidence="12" id="KW-0408">Iron</keyword>
<evidence type="ECO:0000256" key="7">
    <source>
        <dbReference type="ARBA" id="ARBA00022692"/>
    </source>
</evidence>
<dbReference type="PROSITE" id="PS50903">
    <property type="entry name" value="RUBREDOXIN_LIKE"/>
    <property type="match status" value="1"/>
</dbReference>
<comment type="subcellular location">
    <subcellularLocation>
        <location evidence="2">Cell inner membrane</location>
        <topology evidence="2">Multi-pass membrane protein</topology>
    </subcellularLocation>
</comment>
<comment type="similarity">
    <text evidence="3">Belongs to the fatty acid desaturase type 1 family. AlkB subfamily.</text>
</comment>
<dbReference type="CDD" id="cd00730">
    <property type="entry name" value="rubredoxin"/>
    <property type="match status" value="1"/>
</dbReference>
<dbReference type="RefSeq" id="WP_123227284.1">
    <property type="nucleotide sequence ID" value="NZ_RJSE01000007.1"/>
</dbReference>
<reference evidence="17 18" key="1">
    <citation type="submission" date="2018-11" db="EMBL/GenBank/DDBJ databases">
        <authorList>
            <person name="Li F."/>
        </authorList>
    </citation>
    <scope>NUCLEOTIDE SEQUENCE [LARGE SCALE GENOMIC DNA]</scope>
    <source>
        <strain evidence="17 18">Gsoil 097</strain>
    </source>
</reference>